<name>A0A5N3XR64_MUNRE</name>
<dbReference type="FunFam" id="3.40.50.410:FF:000003">
    <property type="entry name" value="Collagen type VI alpha 3 chain"/>
    <property type="match status" value="1"/>
</dbReference>
<evidence type="ECO:0000313" key="12">
    <source>
        <dbReference type="EMBL" id="KAB0375563.1"/>
    </source>
</evidence>
<feature type="region of interest" description="Disordered" evidence="9">
    <location>
        <begin position="853"/>
        <end position="872"/>
    </location>
</feature>
<feature type="compositionally biased region" description="Basic and acidic residues" evidence="9">
    <location>
        <begin position="586"/>
        <end position="604"/>
    </location>
</feature>
<feature type="region of interest" description="Disordered" evidence="9">
    <location>
        <begin position="545"/>
        <end position="622"/>
    </location>
</feature>
<feature type="compositionally biased region" description="Low complexity" evidence="9">
    <location>
        <begin position="427"/>
        <end position="439"/>
    </location>
</feature>
<comment type="caution">
    <text evidence="12">The sequence shown here is derived from an EMBL/GenBank/DDBJ whole genome shotgun (WGS) entry which is preliminary data.</text>
</comment>
<dbReference type="SUPFAM" id="SSF53300">
    <property type="entry name" value="vWA-like"/>
    <property type="match status" value="1"/>
</dbReference>
<feature type="region of interest" description="Disordered" evidence="9">
    <location>
        <begin position="877"/>
        <end position="931"/>
    </location>
</feature>
<dbReference type="Proteomes" id="UP000326062">
    <property type="component" value="Chromosome 6"/>
</dbReference>
<dbReference type="InterPro" id="IPR050525">
    <property type="entry name" value="ECM_Assembly_Org"/>
</dbReference>
<feature type="region of interest" description="Disordered" evidence="9">
    <location>
        <begin position="358"/>
        <end position="379"/>
    </location>
</feature>
<evidence type="ECO:0000256" key="2">
    <source>
        <dbReference type="ARBA" id="ARBA00022525"/>
    </source>
</evidence>
<feature type="compositionally biased region" description="Basic and acidic residues" evidence="9">
    <location>
        <begin position="267"/>
        <end position="276"/>
    </location>
</feature>
<keyword evidence="7" id="KW-0176">Collagen</keyword>
<dbReference type="Gene3D" id="3.40.50.410">
    <property type="entry name" value="von Willebrand factor, type A domain"/>
    <property type="match status" value="1"/>
</dbReference>
<dbReference type="PROSITE" id="PS50279">
    <property type="entry name" value="BPTI_KUNITZ_2"/>
    <property type="match status" value="1"/>
</dbReference>
<sequence length="999" mass="108123">QTLYHLSHQGSHWDLLGSGLKPSEHISLSPDSSGDDVKITFHQVSHLEARPCRHIHCDAGAAAFCLYFSVHLNRKDSHHKIPFDVSEVCAVSLGDSHWNLPLAQGRMALYSLVNLEFLGLCLMKTGWLFHSLFLKAPIPEDWDKWLVPALRRQIPGIEAYERKERHGFRSYLSVFLHFFYKTICDCSRHHNPHISGAGLGAPKWRSRSCCGGGLCGLPGQQLPPSLHPGGFPGGTKMSERGKPGRKADRVTTDRIKGPRQTLRAQRGPRETSDEGHRQRRGTNGESFKLFLGTKSKSAPGSGPGKPGPHSSQRAPDDNVYCKGSSPPRMFQLASTEVCVGPKSLLGICGLPLPPPGDLPNPGIKPTSLAEPSGLGLSPASLLSTGEVPEDGLPFPSPGDLPNPGIEPSWIYMCSPSRSPLLPPSPSHPSGSSQSGIAGSYGSSISRMPGICVEYIMRNAGLEEAQTGIKIAGRNINKLRYADDTTLMAERSLGLQGDPTILPSQPAARGIGSGVGGGGWEGGSRGNMWDLTSLTRGQTHTPCCTGRQSLNPGPPGGLHDAVLKGEQGPPGFPGPKGMTGHGLPGQKGEHGERGDVGKKGDKGEIGDPGPQGEQGLQGPKGDQGLTKEEIIKLIFEICGCGRKCKETPLELLFVIDSSESVGLKNFQIIKNFVKTLTDRVALDLTTTRIGIINYSHKVEEVAHLTQFSSKDDLKRAVDNMQYLGEGTYTATALHAANRMFEAAKPGVKKVALVITDGQTDSRDEKNLTEVVKNASDINVEIFVIGVVKRNDPNFHIFHQEMNLIASDPDSEHVYLFDDFITLEDTLKQKLFTKSCEDFEAYLFHILGSSPLQPGFGISGEEHHESTPEPQKEITESVRVSGAQGRENEPSEWTWTASPAAAPSPEAATIPGPVLRPPEDQAKGLGTRAPSSTLNLEPANFVHKDPRCLEPLQPGTCSEYVVRWYYDKQVNSCARFWFSGCKGSGNRFNSEKECEEICIQG</sequence>
<dbReference type="InterPro" id="IPR020901">
    <property type="entry name" value="Prtase_inh_Kunz-CS"/>
</dbReference>
<dbReference type="GO" id="GO:0004867">
    <property type="term" value="F:serine-type endopeptidase inhibitor activity"/>
    <property type="evidence" value="ECO:0007669"/>
    <property type="project" value="InterPro"/>
</dbReference>
<dbReference type="InterPro" id="IPR036880">
    <property type="entry name" value="Kunitz_BPTI_sf"/>
</dbReference>
<evidence type="ECO:0000256" key="8">
    <source>
        <dbReference type="ARBA" id="ARBA00023157"/>
    </source>
</evidence>
<evidence type="ECO:0000256" key="6">
    <source>
        <dbReference type="ARBA" id="ARBA00022889"/>
    </source>
</evidence>
<evidence type="ECO:0000259" key="11">
    <source>
        <dbReference type="PROSITE" id="PS50279"/>
    </source>
</evidence>
<accession>A0A5N3XR64</accession>
<evidence type="ECO:0000256" key="5">
    <source>
        <dbReference type="ARBA" id="ARBA00022737"/>
    </source>
</evidence>
<protein>
    <recommendedName>
        <fullName evidence="14">Collagen type XXVIII alpha 1 chain</fullName>
    </recommendedName>
</protein>
<dbReference type="Pfam" id="PF00092">
    <property type="entry name" value="VWA"/>
    <property type="match status" value="1"/>
</dbReference>
<keyword evidence="6" id="KW-0130">Cell adhesion</keyword>
<gene>
    <name evidence="12" type="ORF">FD755_012206</name>
</gene>
<dbReference type="PRINTS" id="PR00453">
    <property type="entry name" value="VWFADOMAIN"/>
</dbReference>
<evidence type="ECO:0008006" key="14">
    <source>
        <dbReference type="Google" id="ProtNLM"/>
    </source>
</evidence>
<feature type="region of interest" description="Disordered" evidence="9">
    <location>
        <begin position="420"/>
        <end position="439"/>
    </location>
</feature>
<feature type="domain" description="BPTI/Kunitz inhibitor" evidence="11">
    <location>
        <begin position="946"/>
        <end position="996"/>
    </location>
</feature>
<dbReference type="GO" id="GO:0005581">
    <property type="term" value="C:collagen trimer"/>
    <property type="evidence" value="ECO:0007669"/>
    <property type="project" value="UniProtKB-KW"/>
</dbReference>
<keyword evidence="8" id="KW-1015">Disulfide bond</keyword>
<dbReference type="PANTHER" id="PTHR24020">
    <property type="entry name" value="COLLAGEN ALPHA"/>
    <property type="match status" value="1"/>
</dbReference>
<dbReference type="PRINTS" id="PR00759">
    <property type="entry name" value="BASICPTASE"/>
</dbReference>
<evidence type="ECO:0000313" key="13">
    <source>
        <dbReference type="Proteomes" id="UP000326062"/>
    </source>
</evidence>
<keyword evidence="13" id="KW-1185">Reference proteome</keyword>
<keyword evidence="5" id="KW-0677">Repeat</keyword>
<dbReference type="Pfam" id="PF00014">
    <property type="entry name" value="Kunitz_BPTI"/>
    <property type="match status" value="1"/>
</dbReference>
<feature type="compositionally biased region" description="Low complexity" evidence="9">
    <location>
        <begin position="889"/>
        <end position="907"/>
    </location>
</feature>
<dbReference type="SUPFAM" id="SSF57362">
    <property type="entry name" value="BPTI-like"/>
    <property type="match status" value="1"/>
</dbReference>
<evidence type="ECO:0000256" key="9">
    <source>
        <dbReference type="SAM" id="MobiDB-lite"/>
    </source>
</evidence>
<evidence type="ECO:0000256" key="4">
    <source>
        <dbReference type="ARBA" id="ARBA00022729"/>
    </source>
</evidence>
<feature type="compositionally biased region" description="Basic and acidic residues" evidence="9">
    <location>
        <begin position="237"/>
        <end position="256"/>
    </location>
</feature>
<feature type="compositionally biased region" description="Low complexity" evidence="9">
    <location>
        <begin position="606"/>
        <end position="619"/>
    </location>
</feature>
<dbReference type="EMBL" id="VCEB01000006">
    <property type="protein sequence ID" value="KAB0375563.1"/>
    <property type="molecule type" value="Genomic_DNA"/>
</dbReference>
<dbReference type="SMART" id="SM00327">
    <property type="entry name" value="VWA"/>
    <property type="match status" value="1"/>
</dbReference>
<evidence type="ECO:0000256" key="7">
    <source>
        <dbReference type="ARBA" id="ARBA00023119"/>
    </source>
</evidence>
<organism evidence="12 13">
    <name type="scientific">Muntiacus reevesi</name>
    <name type="common">Reeves' muntjac</name>
    <name type="synonym">Cervus reevesi</name>
    <dbReference type="NCBI Taxonomy" id="9886"/>
    <lineage>
        <taxon>Eukaryota</taxon>
        <taxon>Metazoa</taxon>
        <taxon>Chordata</taxon>
        <taxon>Craniata</taxon>
        <taxon>Vertebrata</taxon>
        <taxon>Euteleostomi</taxon>
        <taxon>Mammalia</taxon>
        <taxon>Eutheria</taxon>
        <taxon>Laurasiatheria</taxon>
        <taxon>Artiodactyla</taxon>
        <taxon>Ruminantia</taxon>
        <taxon>Pecora</taxon>
        <taxon>Cervidae</taxon>
        <taxon>Muntiacinae</taxon>
        <taxon>Muntiacus</taxon>
    </lineage>
</organism>
<feature type="compositionally biased region" description="Basic and acidic residues" evidence="9">
    <location>
        <begin position="858"/>
        <end position="872"/>
    </location>
</feature>
<dbReference type="AlphaFoldDB" id="A0A5N3XR64"/>
<dbReference type="InterPro" id="IPR036465">
    <property type="entry name" value="vWFA_dom_sf"/>
</dbReference>
<proteinExistence type="predicted"/>
<feature type="non-terminal residue" evidence="12">
    <location>
        <position position="1"/>
    </location>
</feature>
<dbReference type="PROSITE" id="PS00280">
    <property type="entry name" value="BPTI_KUNITZ_1"/>
    <property type="match status" value="1"/>
</dbReference>
<dbReference type="Gene3D" id="4.10.410.10">
    <property type="entry name" value="Pancreatic trypsin inhibitor Kunitz domain"/>
    <property type="match status" value="1"/>
</dbReference>
<dbReference type="SMART" id="SM00131">
    <property type="entry name" value="KU"/>
    <property type="match status" value="1"/>
</dbReference>
<keyword evidence="3" id="KW-0272">Extracellular matrix</keyword>
<keyword evidence="4" id="KW-0732">Signal</keyword>
<comment type="subcellular location">
    <subcellularLocation>
        <location evidence="1">Secreted</location>
        <location evidence="1">Extracellular space</location>
        <location evidence="1">Extracellular matrix</location>
    </subcellularLocation>
</comment>
<evidence type="ECO:0000259" key="10">
    <source>
        <dbReference type="PROSITE" id="PS50234"/>
    </source>
</evidence>
<dbReference type="PANTHER" id="PTHR24020:SF20">
    <property type="entry name" value="PH DOMAIN-CONTAINING PROTEIN"/>
    <property type="match status" value="1"/>
</dbReference>
<dbReference type="InterPro" id="IPR002223">
    <property type="entry name" value="Kunitz_BPTI"/>
</dbReference>
<feature type="region of interest" description="Disordered" evidence="9">
    <location>
        <begin position="221"/>
        <end position="323"/>
    </location>
</feature>
<dbReference type="FunFam" id="4.10.410.10:FF:000020">
    <property type="entry name" value="Collagen, type VI, alpha 3"/>
    <property type="match status" value="1"/>
</dbReference>
<dbReference type="GO" id="GO:0007155">
    <property type="term" value="P:cell adhesion"/>
    <property type="evidence" value="ECO:0007669"/>
    <property type="project" value="UniProtKB-KW"/>
</dbReference>
<keyword evidence="2" id="KW-0964">Secreted</keyword>
<evidence type="ECO:0000256" key="3">
    <source>
        <dbReference type="ARBA" id="ARBA00022530"/>
    </source>
</evidence>
<evidence type="ECO:0000256" key="1">
    <source>
        <dbReference type="ARBA" id="ARBA00004498"/>
    </source>
</evidence>
<reference evidence="12 13" key="1">
    <citation type="submission" date="2019-06" db="EMBL/GenBank/DDBJ databases">
        <title>Discovery of a novel chromosome fission-fusion reversal in muntjac.</title>
        <authorList>
            <person name="Mudd A.B."/>
            <person name="Bredeson J.V."/>
            <person name="Baum R."/>
            <person name="Hockemeyer D."/>
            <person name="Rokhsar D.S."/>
        </authorList>
    </citation>
    <scope>NUCLEOTIDE SEQUENCE [LARGE SCALE GENOMIC DNA]</scope>
    <source>
        <strain evidence="12">UCam_UCB_Mr</strain>
        <tissue evidence="12">Fibroblast cell line</tissue>
    </source>
</reference>
<dbReference type="CDD" id="cd01472">
    <property type="entry name" value="vWA_collagen"/>
    <property type="match status" value="1"/>
</dbReference>
<feature type="domain" description="VWFA" evidence="10">
    <location>
        <begin position="649"/>
        <end position="829"/>
    </location>
</feature>
<dbReference type="InterPro" id="IPR002035">
    <property type="entry name" value="VWF_A"/>
</dbReference>
<dbReference type="PROSITE" id="PS50234">
    <property type="entry name" value="VWFA"/>
    <property type="match status" value="1"/>
</dbReference>